<dbReference type="PANTHER" id="PTHR11106">
    <property type="entry name" value="GANGLIOSIDE INDUCED DIFFERENTIATION ASSOCIATED PROTEIN 2-RELATED"/>
    <property type="match status" value="1"/>
</dbReference>
<reference evidence="2 3" key="1">
    <citation type="submission" date="2018-02" db="EMBL/GenBank/DDBJ databases">
        <title>novel marine gammaproteobacteria from coastal saline agro ecosystem.</title>
        <authorList>
            <person name="Krishnan R."/>
            <person name="Ramesh Kumar N."/>
        </authorList>
    </citation>
    <scope>NUCLEOTIDE SEQUENCE [LARGE SCALE GENOMIC DNA]</scope>
    <source>
        <strain evidence="2 3">228</strain>
    </source>
</reference>
<dbReference type="InterPro" id="IPR002589">
    <property type="entry name" value="Macro_dom"/>
</dbReference>
<feature type="domain" description="Macro" evidence="1">
    <location>
        <begin position="1"/>
        <end position="186"/>
    </location>
</feature>
<organism evidence="2 3">
    <name type="scientific">Proteobacteria bacterium 228</name>
    <dbReference type="NCBI Taxonomy" id="2083153"/>
    <lineage>
        <taxon>Bacteria</taxon>
        <taxon>Pseudomonadati</taxon>
        <taxon>Pseudomonadota</taxon>
    </lineage>
</organism>
<evidence type="ECO:0000259" key="1">
    <source>
        <dbReference type="PROSITE" id="PS51154"/>
    </source>
</evidence>
<dbReference type="SUPFAM" id="SSF52949">
    <property type="entry name" value="Macro domain-like"/>
    <property type="match status" value="1"/>
</dbReference>
<dbReference type="InterPro" id="IPR043472">
    <property type="entry name" value="Macro_dom-like"/>
</dbReference>
<comment type="caution">
    <text evidence="2">The sequence shown here is derived from an EMBL/GenBank/DDBJ whole genome shotgun (WGS) entry which is preliminary data.</text>
</comment>
<proteinExistence type="predicted"/>
<name>A0A2S5KSG4_9PROT</name>
<dbReference type="PANTHER" id="PTHR11106:SF27">
    <property type="entry name" value="MACRO DOMAIN-CONTAINING PROTEIN"/>
    <property type="match status" value="1"/>
</dbReference>
<evidence type="ECO:0000313" key="2">
    <source>
        <dbReference type="EMBL" id="PPC77797.1"/>
    </source>
</evidence>
<dbReference type="PROSITE" id="PS51154">
    <property type="entry name" value="MACRO"/>
    <property type="match status" value="1"/>
</dbReference>
<dbReference type="Pfam" id="PF01661">
    <property type="entry name" value="Macro"/>
    <property type="match status" value="1"/>
</dbReference>
<accession>A0A2S5KSG4</accession>
<dbReference type="Proteomes" id="UP000238196">
    <property type="component" value="Unassembled WGS sequence"/>
</dbReference>
<dbReference type="AlphaFoldDB" id="A0A2S5KSG4"/>
<dbReference type="EMBL" id="PRLP01000025">
    <property type="protein sequence ID" value="PPC77797.1"/>
    <property type="molecule type" value="Genomic_DNA"/>
</dbReference>
<dbReference type="OrthoDB" id="6194521at2"/>
<dbReference type="NCBIfam" id="NF001664">
    <property type="entry name" value="PRK00431.1-6"/>
    <property type="match status" value="1"/>
</dbReference>
<dbReference type="CDD" id="cd02908">
    <property type="entry name" value="Macro_OAADPr_deacetylase"/>
    <property type="match status" value="1"/>
</dbReference>
<dbReference type="SMART" id="SM00506">
    <property type="entry name" value="A1pp"/>
    <property type="match status" value="1"/>
</dbReference>
<sequence>MEPVAFVDGRVQVEVGDITTARVDAIVNAANSSLLGGGGVDGAIHLAGGPVILSACQRLRQTRFPDGLPTGEAVITPGGKLAAPWVIHTVGPIYHVAGQKAALLLGNCYRNVLDLALSRSLHTLAFPAISTGVYGFPREQAAQVVSHVLTERLLQPPLDSQIRQIRLIFFRQEDAEVFLENQTFPA</sequence>
<protein>
    <submittedName>
        <fullName evidence="2">O-acetyl-ADP-ribose deacetylase</fullName>
    </submittedName>
</protein>
<evidence type="ECO:0000313" key="3">
    <source>
        <dbReference type="Proteomes" id="UP000238196"/>
    </source>
</evidence>
<dbReference type="Gene3D" id="3.40.220.10">
    <property type="entry name" value="Leucine Aminopeptidase, subunit E, domain 1"/>
    <property type="match status" value="1"/>
</dbReference>
<gene>
    <name evidence="2" type="ORF">C4K68_08400</name>
</gene>